<dbReference type="AlphaFoldDB" id="A0A6A6NYJ6"/>
<sequence length="204" mass="21704">MFQALQQKPMIVSPIFGHVWRKTNITSAFFSLFLLTPPEIPLTIPSEHRNENKTKIKTRPSSNCPRLCSRHSSAVPPPAASPSFLKNWPTGPRSFSGGGAHPPVEDCCSCCCCRRPLSCSRACTRALAASLGSSSLALSPSETRAGGSGAGEADGGGAARWLGLVSGVGEEVIGPLVGSGSWELDLRKKWKGMFFCVCVSIRDQ</sequence>
<gene>
    <name evidence="2" type="ORF">BDY21DRAFT_347600</name>
</gene>
<protein>
    <submittedName>
        <fullName evidence="2">Uncharacterized protein</fullName>
    </submittedName>
</protein>
<dbReference type="Proteomes" id="UP000799766">
    <property type="component" value="Unassembled WGS sequence"/>
</dbReference>
<reference evidence="2" key="1">
    <citation type="journal article" date="2020" name="Stud. Mycol.">
        <title>101 Dothideomycetes genomes: a test case for predicting lifestyles and emergence of pathogens.</title>
        <authorList>
            <person name="Haridas S."/>
            <person name="Albert R."/>
            <person name="Binder M."/>
            <person name="Bloem J."/>
            <person name="Labutti K."/>
            <person name="Salamov A."/>
            <person name="Andreopoulos B."/>
            <person name="Baker S."/>
            <person name="Barry K."/>
            <person name="Bills G."/>
            <person name="Bluhm B."/>
            <person name="Cannon C."/>
            <person name="Castanera R."/>
            <person name="Culley D."/>
            <person name="Daum C."/>
            <person name="Ezra D."/>
            <person name="Gonzalez J."/>
            <person name="Henrissat B."/>
            <person name="Kuo A."/>
            <person name="Liang C."/>
            <person name="Lipzen A."/>
            <person name="Lutzoni F."/>
            <person name="Magnuson J."/>
            <person name="Mondo S."/>
            <person name="Nolan M."/>
            <person name="Ohm R."/>
            <person name="Pangilinan J."/>
            <person name="Park H.-J."/>
            <person name="Ramirez L."/>
            <person name="Alfaro M."/>
            <person name="Sun H."/>
            <person name="Tritt A."/>
            <person name="Yoshinaga Y."/>
            <person name="Zwiers L.-H."/>
            <person name="Turgeon B."/>
            <person name="Goodwin S."/>
            <person name="Spatafora J."/>
            <person name="Crous P."/>
            <person name="Grigoriev I."/>
        </authorList>
    </citation>
    <scope>NUCLEOTIDE SEQUENCE</scope>
    <source>
        <strain evidence="2">ATCC 16933</strain>
    </source>
</reference>
<feature type="region of interest" description="Disordered" evidence="1">
    <location>
        <begin position="45"/>
        <end position="65"/>
    </location>
</feature>
<keyword evidence="3" id="KW-1185">Reference proteome</keyword>
<organism evidence="2 3">
    <name type="scientific">Lineolata rhizophorae</name>
    <dbReference type="NCBI Taxonomy" id="578093"/>
    <lineage>
        <taxon>Eukaryota</taxon>
        <taxon>Fungi</taxon>
        <taxon>Dikarya</taxon>
        <taxon>Ascomycota</taxon>
        <taxon>Pezizomycotina</taxon>
        <taxon>Dothideomycetes</taxon>
        <taxon>Dothideomycetes incertae sedis</taxon>
        <taxon>Lineolatales</taxon>
        <taxon>Lineolataceae</taxon>
        <taxon>Lineolata</taxon>
    </lineage>
</organism>
<name>A0A6A6NYJ6_9PEZI</name>
<accession>A0A6A6NYJ6</accession>
<evidence type="ECO:0000313" key="3">
    <source>
        <dbReference type="Proteomes" id="UP000799766"/>
    </source>
</evidence>
<evidence type="ECO:0000256" key="1">
    <source>
        <dbReference type="SAM" id="MobiDB-lite"/>
    </source>
</evidence>
<evidence type="ECO:0000313" key="2">
    <source>
        <dbReference type="EMBL" id="KAF2456577.1"/>
    </source>
</evidence>
<proteinExistence type="predicted"/>
<dbReference type="EMBL" id="MU001683">
    <property type="protein sequence ID" value="KAF2456577.1"/>
    <property type="molecule type" value="Genomic_DNA"/>
</dbReference>